<name>A0AAX6GX88_IRIPA</name>
<dbReference type="Proteomes" id="UP001140949">
    <property type="component" value="Unassembled WGS sequence"/>
</dbReference>
<dbReference type="EMBL" id="JANAVB010015600">
    <property type="protein sequence ID" value="KAJ6832938.1"/>
    <property type="molecule type" value="Genomic_DNA"/>
</dbReference>
<protein>
    <submittedName>
        <fullName evidence="2">Proline-rich protein 36</fullName>
    </submittedName>
</protein>
<sequence>MVGYRCCRRSRLEAALGGRVRHGRRREVRSAGFQRRKSRRASDVTVTLGHANPDSQWTGPRRGNLLTLEAAPFPGASGQGHSPGAARLKAPSWRLPRMARRRLSGQAAVKEERAPLSVEIAGGADSAPGSSWRRRWSLSGWIRRGAHWTRQIRPTVWLPWLVGRDRCYSGAGEWRCAEMAEVRGDCRVDSVPHGGVASLGKGRSVLAETTEAPLAWAGVDGLDVTVGALSRRRAPAKETRWRQRTRRLGFRVSVCVVFR</sequence>
<reference evidence="2" key="1">
    <citation type="journal article" date="2023" name="GigaByte">
        <title>Genome assembly of the bearded iris, Iris pallida Lam.</title>
        <authorList>
            <person name="Bruccoleri R.E."/>
            <person name="Oakeley E.J."/>
            <person name="Faust A.M.E."/>
            <person name="Altorfer M."/>
            <person name="Dessus-Babus S."/>
            <person name="Burckhardt D."/>
            <person name="Oertli M."/>
            <person name="Naumann U."/>
            <person name="Petersen F."/>
            <person name="Wong J."/>
        </authorList>
    </citation>
    <scope>NUCLEOTIDE SEQUENCE</scope>
    <source>
        <strain evidence="2">GSM-AAB239-AS_SAM_17_03QT</strain>
    </source>
</reference>
<feature type="region of interest" description="Disordered" evidence="1">
    <location>
        <begin position="36"/>
        <end position="60"/>
    </location>
</feature>
<reference evidence="2" key="2">
    <citation type="submission" date="2023-04" db="EMBL/GenBank/DDBJ databases">
        <authorList>
            <person name="Bruccoleri R.E."/>
            <person name="Oakeley E.J."/>
            <person name="Faust A.-M."/>
            <person name="Dessus-Babus S."/>
            <person name="Altorfer M."/>
            <person name="Burckhardt D."/>
            <person name="Oertli M."/>
            <person name="Naumann U."/>
            <person name="Petersen F."/>
            <person name="Wong J."/>
        </authorList>
    </citation>
    <scope>NUCLEOTIDE SEQUENCE</scope>
    <source>
        <strain evidence="2">GSM-AAB239-AS_SAM_17_03QT</strain>
        <tissue evidence="2">Leaf</tissue>
    </source>
</reference>
<keyword evidence="3" id="KW-1185">Reference proteome</keyword>
<gene>
    <name evidence="2" type="ORF">M6B38_342385</name>
</gene>
<evidence type="ECO:0000313" key="3">
    <source>
        <dbReference type="Proteomes" id="UP001140949"/>
    </source>
</evidence>
<evidence type="ECO:0000256" key="1">
    <source>
        <dbReference type="SAM" id="MobiDB-lite"/>
    </source>
</evidence>
<accession>A0AAX6GX88</accession>
<proteinExistence type="predicted"/>
<comment type="caution">
    <text evidence="2">The sequence shown here is derived from an EMBL/GenBank/DDBJ whole genome shotgun (WGS) entry which is preliminary data.</text>
</comment>
<evidence type="ECO:0000313" key="2">
    <source>
        <dbReference type="EMBL" id="KAJ6832938.1"/>
    </source>
</evidence>
<dbReference type="AlphaFoldDB" id="A0AAX6GX88"/>
<organism evidence="2 3">
    <name type="scientific">Iris pallida</name>
    <name type="common">Sweet iris</name>
    <dbReference type="NCBI Taxonomy" id="29817"/>
    <lineage>
        <taxon>Eukaryota</taxon>
        <taxon>Viridiplantae</taxon>
        <taxon>Streptophyta</taxon>
        <taxon>Embryophyta</taxon>
        <taxon>Tracheophyta</taxon>
        <taxon>Spermatophyta</taxon>
        <taxon>Magnoliopsida</taxon>
        <taxon>Liliopsida</taxon>
        <taxon>Asparagales</taxon>
        <taxon>Iridaceae</taxon>
        <taxon>Iridoideae</taxon>
        <taxon>Irideae</taxon>
        <taxon>Iris</taxon>
    </lineage>
</organism>